<evidence type="ECO:0000313" key="1">
    <source>
        <dbReference type="Ensembl" id="ENSLOCP00000012513.1"/>
    </source>
</evidence>
<dbReference type="Ensembl" id="ENSLOCT00000012535.1">
    <property type="protein sequence ID" value="ENSLOCP00000012513.1"/>
    <property type="gene ID" value="ENSLOCG00000010221.1"/>
</dbReference>
<dbReference type="Proteomes" id="UP000018468">
    <property type="component" value="Linkage group LG12"/>
</dbReference>
<protein>
    <submittedName>
        <fullName evidence="1">Uncharacterized protein</fullName>
    </submittedName>
</protein>
<reference evidence="1" key="3">
    <citation type="submission" date="2025-09" db="UniProtKB">
        <authorList>
            <consortium name="Ensembl"/>
        </authorList>
    </citation>
    <scope>IDENTIFICATION</scope>
</reference>
<dbReference type="InterPro" id="IPR029309">
    <property type="entry name" value="CaRF"/>
</dbReference>
<dbReference type="OMA" id="LEMCHRY"/>
<dbReference type="Pfam" id="PF15299">
    <property type="entry name" value="ALS2CR8"/>
    <property type="match status" value="1"/>
</dbReference>
<organism evidence="1 2">
    <name type="scientific">Lepisosteus oculatus</name>
    <name type="common">Spotted gar</name>
    <dbReference type="NCBI Taxonomy" id="7918"/>
    <lineage>
        <taxon>Eukaryota</taxon>
        <taxon>Metazoa</taxon>
        <taxon>Chordata</taxon>
        <taxon>Craniata</taxon>
        <taxon>Vertebrata</taxon>
        <taxon>Euteleostomi</taxon>
        <taxon>Actinopterygii</taxon>
        <taxon>Neopterygii</taxon>
        <taxon>Holostei</taxon>
        <taxon>Semionotiformes</taxon>
        <taxon>Lepisosteidae</taxon>
        <taxon>Lepisosteus</taxon>
    </lineage>
</organism>
<proteinExistence type="predicted"/>
<dbReference type="HOGENOM" id="CLU_078252_0_0_1"/>
<dbReference type="Bgee" id="ENSLOCG00000010221">
    <property type="expression patterns" value="Expressed in muscle tissue and 13 other cell types or tissues"/>
</dbReference>
<reference evidence="2" key="1">
    <citation type="submission" date="2011-12" db="EMBL/GenBank/DDBJ databases">
        <title>The Draft Genome of Lepisosteus oculatus.</title>
        <authorList>
            <consortium name="The Broad Institute Genome Assembly &amp; Analysis Group"/>
            <consortium name="Computational R&amp;D Group"/>
            <consortium name="and Sequencing Platform"/>
            <person name="Di Palma F."/>
            <person name="Alfoldi J."/>
            <person name="Johnson J."/>
            <person name="Berlin A."/>
            <person name="Gnerre S."/>
            <person name="Jaffe D."/>
            <person name="MacCallum I."/>
            <person name="Young S."/>
            <person name="Walker B.J."/>
            <person name="Lander E.S."/>
            <person name="Lindblad-Toh K."/>
        </authorList>
    </citation>
    <scope>NUCLEOTIDE SEQUENCE [LARGE SCALE GENOMIC DNA]</scope>
</reference>
<evidence type="ECO:0000313" key="2">
    <source>
        <dbReference type="Proteomes" id="UP000018468"/>
    </source>
</evidence>
<sequence length="260" mass="29039">MPCISPSKPSLGHQHFPITVHISEDSQASQHPPEPAPPNQADELIIFDQNGRPVQYERMKSLRNTPLFQLGAAQVLLPQGQLLDITHTPNKVSRDELQTVALTAIADSTSNYVVPMQPVSTVAKNPALRWVSPCLMPLQLLPPSTPAWAQRLRNCEKIGDSYRGYCTSEAELEAVLTMHKQQTQSVWGTRQSPSPAKPATRLMWKSQYVPYDGIPFVNAGKGVCSYHAFSVNTSSTRLLVQLEMCHRYYIINILVKRKNN</sequence>
<name>W5MVV4_LEPOC</name>
<keyword evidence="2" id="KW-1185">Reference proteome</keyword>
<dbReference type="EMBL" id="AHAT01034636">
    <property type="status" value="NOT_ANNOTATED_CDS"/>
    <property type="molecule type" value="Genomic_DNA"/>
</dbReference>
<dbReference type="InParanoid" id="W5MVV4"/>
<dbReference type="AlphaFoldDB" id="W5MVV4"/>
<dbReference type="PANTHER" id="PTHR14694:SF1">
    <property type="entry name" value="CALCIUM-RESPONSIVE TRANSCRIPTION FACTOR"/>
    <property type="match status" value="1"/>
</dbReference>
<dbReference type="PANTHER" id="PTHR14694">
    <property type="entry name" value="CALCIUM-RESPONSIVE TRANSCRIPTION FACTOR"/>
    <property type="match status" value="1"/>
</dbReference>
<dbReference type="eggNOG" id="ENOG502QWYS">
    <property type="taxonomic scope" value="Eukaryota"/>
</dbReference>
<accession>W5MVV4</accession>
<dbReference type="GO" id="GO:0003700">
    <property type="term" value="F:DNA-binding transcription factor activity"/>
    <property type="evidence" value="ECO:0007669"/>
    <property type="project" value="InterPro"/>
</dbReference>
<dbReference type="GeneTree" id="ENSGT00390000013916"/>
<reference evidence="1" key="2">
    <citation type="submission" date="2025-08" db="UniProtKB">
        <authorList>
            <consortium name="Ensembl"/>
        </authorList>
    </citation>
    <scope>IDENTIFICATION</scope>
</reference>